<evidence type="ECO:0000313" key="2">
    <source>
        <dbReference type="EMBL" id="OGD56342.1"/>
    </source>
</evidence>
<dbReference type="InterPro" id="IPR007921">
    <property type="entry name" value="CHAP_dom"/>
</dbReference>
<reference evidence="2 3" key="1">
    <citation type="journal article" date="2016" name="Nat. Commun.">
        <title>Thousands of microbial genomes shed light on interconnected biogeochemical processes in an aquifer system.</title>
        <authorList>
            <person name="Anantharaman K."/>
            <person name="Brown C.T."/>
            <person name="Hug L.A."/>
            <person name="Sharon I."/>
            <person name="Castelle C.J."/>
            <person name="Probst A.J."/>
            <person name="Thomas B.C."/>
            <person name="Singh A."/>
            <person name="Wilkins M.J."/>
            <person name="Karaoz U."/>
            <person name="Brodie E.L."/>
            <person name="Williams K.H."/>
            <person name="Hubbard S.S."/>
            <person name="Banfield J.F."/>
        </authorList>
    </citation>
    <scope>NUCLEOTIDE SEQUENCE [LARGE SCALE GENOMIC DNA]</scope>
</reference>
<name>A0A1F5DMI6_9BACT</name>
<feature type="domain" description="Peptidase C51" evidence="1">
    <location>
        <begin position="82"/>
        <end position="199"/>
    </location>
</feature>
<dbReference type="Pfam" id="PF05257">
    <property type="entry name" value="CHAP"/>
    <property type="match status" value="1"/>
</dbReference>
<dbReference type="AlphaFoldDB" id="A0A1F5DMI6"/>
<dbReference type="EMBL" id="MEZT01000022">
    <property type="protein sequence ID" value="OGD56342.1"/>
    <property type="molecule type" value="Genomic_DNA"/>
</dbReference>
<proteinExistence type="predicted"/>
<dbReference type="InterPro" id="IPR038765">
    <property type="entry name" value="Papain-like_cys_pep_sf"/>
</dbReference>
<evidence type="ECO:0000259" key="1">
    <source>
        <dbReference type="PROSITE" id="PS50911"/>
    </source>
</evidence>
<comment type="caution">
    <text evidence="2">The sequence shown here is derived from an EMBL/GenBank/DDBJ whole genome shotgun (WGS) entry which is preliminary data.</text>
</comment>
<evidence type="ECO:0000313" key="3">
    <source>
        <dbReference type="Proteomes" id="UP000178764"/>
    </source>
</evidence>
<dbReference type="SUPFAM" id="SSF54001">
    <property type="entry name" value="Cysteine proteinases"/>
    <property type="match status" value="1"/>
</dbReference>
<dbReference type="PROSITE" id="PS50911">
    <property type="entry name" value="CHAP"/>
    <property type="match status" value="1"/>
</dbReference>
<dbReference type="Gene3D" id="3.90.1720.10">
    <property type="entry name" value="endopeptidase domain like (from Nostoc punctiforme)"/>
    <property type="match status" value="1"/>
</dbReference>
<gene>
    <name evidence="2" type="ORF">A2V71_01320</name>
</gene>
<accession>A0A1F5DMI6</accession>
<organism evidence="2 3">
    <name type="scientific">Candidatus Berkelbacteria bacterium RBG_13_40_8</name>
    <dbReference type="NCBI Taxonomy" id="1797467"/>
    <lineage>
        <taxon>Bacteria</taxon>
        <taxon>Candidatus Berkelbacteria</taxon>
    </lineage>
</organism>
<dbReference type="Proteomes" id="UP000178764">
    <property type="component" value="Unassembled WGS sequence"/>
</dbReference>
<sequence>MALAFIGVGTLLPAKARAADRSWANIDVAKKVIENVAPVVSDENQDSTSASLVFAEDEFMQKPLVAETKITKEEPVRKTVKKIQSAASAINVTLTAGANHSFPYGYCTYYVSQRRNIPWFGNAISWLSGARAYGFATGSTPQVGAIIVTSEGGRTGHVGMVDGVNGDQVTITEMNYAGWGVVSSRTISANYRAIMGYIY</sequence>
<protein>
    <recommendedName>
        <fullName evidence="1">Peptidase C51 domain-containing protein</fullName>
    </recommendedName>
</protein>